<proteinExistence type="predicted"/>
<protein>
    <submittedName>
        <fullName evidence="1">Uncharacterized protein</fullName>
    </submittedName>
</protein>
<organism evidence="1 2">
    <name type="scientific">Candidatus Nitrosocosmicus oleophilus</name>
    <dbReference type="NCBI Taxonomy" id="1353260"/>
    <lineage>
        <taxon>Archaea</taxon>
        <taxon>Nitrososphaerota</taxon>
        <taxon>Nitrososphaeria</taxon>
        <taxon>Nitrososphaerales</taxon>
        <taxon>Nitrososphaeraceae</taxon>
        <taxon>Candidatus Nitrosocosmicus</taxon>
    </lineage>
</organism>
<dbReference type="EMBL" id="CP012850">
    <property type="protein sequence ID" value="ALI37047.1"/>
    <property type="molecule type" value="Genomic_DNA"/>
</dbReference>
<dbReference type="AlphaFoldDB" id="A0A654M1J4"/>
<reference evidence="2" key="1">
    <citation type="submission" date="2015-10" db="EMBL/GenBank/DDBJ databases">
        <title>Niche specialization of a soil ammonia-oxidizing archaeon, Candidatus Nitrosocosmicus oleophilus.</title>
        <authorList>
            <person name="Jung M.-Y."/>
            <person name="Rhee S.-K."/>
        </authorList>
    </citation>
    <scope>NUCLEOTIDE SEQUENCE [LARGE SCALE GENOMIC DNA]</scope>
    <source>
        <strain evidence="2">MY3</strain>
    </source>
</reference>
<dbReference type="KEGG" id="taa:NMY3_02858"/>
<evidence type="ECO:0000313" key="1">
    <source>
        <dbReference type="EMBL" id="ALI37047.1"/>
    </source>
</evidence>
<name>A0A654M1J4_9ARCH</name>
<dbReference type="Proteomes" id="UP000058925">
    <property type="component" value="Chromosome"/>
</dbReference>
<sequence length="122" mass="14320">MIIFDQITSIMAKKDFEIRHGILEGRKDVEYFNLTCIPDNISERTNNCCNYEQIMKMINETRPDCITIYPEDLNAVTLVRLSHDTHANYSSNTREIQRGGEFVEKYASYELILNLIPEVRRK</sequence>
<dbReference type="OrthoDB" id="12153at2157"/>
<gene>
    <name evidence="1" type="ORF">NMY3_02858</name>
</gene>
<accession>A0A654M1J4</accession>
<evidence type="ECO:0000313" key="2">
    <source>
        <dbReference type="Proteomes" id="UP000058925"/>
    </source>
</evidence>
<keyword evidence="2" id="KW-1185">Reference proteome</keyword>